<comment type="catalytic activity">
    <reaction evidence="6">
        <text>adenosine(1518)/adenosine(1519) in 16S rRNA + 4 S-adenosyl-L-methionine = N(6)-dimethyladenosine(1518)/N(6)-dimethyladenosine(1519) in 16S rRNA + 4 S-adenosyl-L-homocysteine + 4 H(+)</text>
        <dbReference type="Rhea" id="RHEA:19609"/>
        <dbReference type="Rhea" id="RHEA-COMP:10232"/>
        <dbReference type="Rhea" id="RHEA-COMP:10233"/>
        <dbReference type="ChEBI" id="CHEBI:15378"/>
        <dbReference type="ChEBI" id="CHEBI:57856"/>
        <dbReference type="ChEBI" id="CHEBI:59789"/>
        <dbReference type="ChEBI" id="CHEBI:74411"/>
        <dbReference type="ChEBI" id="CHEBI:74493"/>
        <dbReference type="EC" id="2.1.1.182"/>
    </reaction>
</comment>
<keyword evidence="1 6" id="KW-0698">rRNA processing</keyword>
<evidence type="ECO:0000256" key="1">
    <source>
        <dbReference type="ARBA" id="ARBA00022552"/>
    </source>
</evidence>
<dbReference type="PANTHER" id="PTHR11727">
    <property type="entry name" value="DIMETHYLADENOSINE TRANSFERASE"/>
    <property type="match status" value="1"/>
</dbReference>
<dbReference type="InterPro" id="IPR001737">
    <property type="entry name" value="KsgA/Erm"/>
</dbReference>
<evidence type="ECO:0000313" key="10">
    <source>
        <dbReference type="EMBL" id="SBO14473.1"/>
    </source>
</evidence>
<keyword evidence="6" id="KW-0963">Cytoplasm</keyword>
<evidence type="ECO:0000256" key="5">
    <source>
        <dbReference type="ARBA" id="ARBA00022884"/>
    </source>
</evidence>
<evidence type="ECO:0000259" key="8">
    <source>
        <dbReference type="SMART" id="SM00650"/>
    </source>
</evidence>
<comment type="caution">
    <text evidence="6 7">Lacks conserved residue(s) required for the propagation of feature annotation.</text>
</comment>
<dbReference type="SMART" id="SM00650">
    <property type="entry name" value="rADc"/>
    <property type="match status" value="1"/>
</dbReference>
<protein>
    <recommendedName>
        <fullName evidence="6">Ribosomal RNA small subunit methyltransferase A</fullName>
        <ecNumber evidence="6">2.1.1.182</ecNumber>
    </recommendedName>
    <alternativeName>
        <fullName evidence="6">16S rRNA (adenine(1518)-N(6)/adenine(1519)-N(6))-dimethyltransferase</fullName>
    </alternativeName>
    <alternativeName>
        <fullName evidence="6">16S rRNA dimethyladenosine transferase</fullName>
    </alternativeName>
    <alternativeName>
        <fullName evidence="6">16S rRNA dimethylase</fullName>
    </alternativeName>
    <alternativeName>
        <fullName evidence="6">S-adenosylmethionine-6-N', N'-adenosyl(rRNA) dimethyltransferase</fullName>
    </alternativeName>
</protein>
<dbReference type="GO" id="GO:0052908">
    <property type="term" value="F:16S rRNA (adenine(1518)-N(6)/adenine(1519)-N(6))-dimethyltransferase activity"/>
    <property type="evidence" value="ECO:0007669"/>
    <property type="project" value="UniProtKB-EC"/>
</dbReference>
<dbReference type="HAMAP" id="MF_00607">
    <property type="entry name" value="16SrRNA_methyltr_A"/>
    <property type="match status" value="1"/>
</dbReference>
<evidence type="ECO:0000256" key="7">
    <source>
        <dbReference type="PROSITE-ProRule" id="PRU01026"/>
    </source>
</evidence>
<dbReference type="PROSITE" id="PS01131">
    <property type="entry name" value="RRNA_A_DIMETH"/>
    <property type="match status" value="1"/>
</dbReference>
<gene>
    <name evidence="6 9" type="primary">rsmA</name>
    <name evidence="6" type="synonym">ksgA</name>
    <name evidence="10" type="ORF">ANAPC1_00830</name>
    <name evidence="9" type="ORF">ANAPHAGO_00440</name>
</gene>
<dbReference type="InterPro" id="IPR011530">
    <property type="entry name" value="rRNA_adenine_dimethylase"/>
</dbReference>
<keyword evidence="2 6" id="KW-0489">Methyltransferase</keyword>
<evidence type="ECO:0000256" key="4">
    <source>
        <dbReference type="ARBA" id="ARBA00022691"/>
    </source>
</evidence>
<reference evidence="12" key="3">
    <citation type="submission" date="2016-03" db="EMBL/GenBank/DDBJ databases">
        <authorList>
            <person name="Loux Valentin"/>
        </authorList>
    </citation>
    <scope>NUCLEOTIDE SEQUENCE [LARGE SCALE GENOMIC DNA]</scope>
    <source>
        <strain evidence="12">C1</strain>
    </source>
</reference>
<dbReference type="AlphaFoldDB" id="A0A098GJR1"/>
<dbReference type="Proteomes" id="UP000078419">
    <property type="component" value="Unassembled WGS sequence"/>
</dbReference>
<dbReference type="FunFam" id="1.10.8.100:FF:000001">
    <property type="entry name" value="Ribosomal RNA small subunit methyltransferase A"/>
    <property type="match status" value="1"/>
</dbReference>
<reference evidence="9 11" key="1">
    <citation type="submission" date="2014-09" db="EMBL/GenBank/DDBJ databases">
        <authorList>
            <person name="Loux Valentin"/>
            <person name="Dugat Thibaut"/>
        </authorList>
    </citation>
    <scope>NUCLEOTIDE SEQUENCE [LARGE SCALE GENOMIC DNA]</scope>
    <source>
        <strain evidence="9 11">BOV-10_179</strain>
    </source>
</reference>
<organism evidence="9 11">
    <name type="scientific">Anaplasma phagocytophilum</name>
    <name type="common">Ehrlichia phagocytophila</name>
    <dbReference type="NCBI Taxonomy" id="948"/>
    <lineage>
        <taxon>Bacteria</taxon>
        <taxon>Pseudomonadati</taxon>
        <taxon>Pseudomonadota</taxon>
        <taxon>Alphaproteobacteria</taxon>
        <taxon>Rickettsiales</taxon>
        <taxon>Anaplasmataceae</taxon>
        <taxon>Anaplasma</taxon>
        <taxon>phagocytophilum group</taxon>
    </lineage>
</organism>
<name>A0A098GJR1_ANAPH</name>
<dbReference type="InterPro" id="IPR023165">
    <property type="entry name" value="rRNA_Ade_diMease-like_C"/>
</dbReference>
<sequence>MKITKYRTKKSLGQCFILDPAIAEKIVSYAGCLEQYNVIEVGPGLGIMTQSILNKGVRRLTAIEKDRRLSNIHNKLKEAHVEYDCIFEDILDVNIEQLLSQSPLKMISNLPYNISVILLLKLLPYIHRFEKLILMFQKEVADRIVAQPNTKSYSILSILVQLLCDVRKVEDFPPEIFSPSPKVYSSVIEITPLLSPRFSVDNSYFAQVLKKLFHCRRKTIRNSLKSCIKDADALFIGCNIDPNARAESLTIEQLCSLTNALKARNINII</sequence>
<accession>A0A098GJR1</accession>
<dbReference type="Pfam" id="PF00398">
    <property type="entry name" value="RrnaAD"/>
    <property type="match status" value="1"/>
</dbReference>
<keyword evidence="5 6" id="KW-0694">RNA-binding</keyword>
<evidence type="ECO:0000313" key="12">
    <source>
        <dbReference type="Proteomes" id="UP000078419"/>
    </source>
</evidence>
<dbReference type="Proteomes" id="UP000055047">
    <property type="component" value="Unassembled WGS sequence"/>
</dbReference>
<proteinExistence type="inferred from homology"/>
<comment type="subcellular location">
    <subcellularLocation>
        <location evidence="6">Cytoplasm</location>
    </subcellularLocation>
</comment>
<dbReference type="GO" id="GO:0005737">
    <property type="term" value="C:cytoplasm"/>
    <property type="evidence" value="ECO:0007669"/>
    <property type="project" value="UniProtKB-SubCell"/>
</dbReference>
<keyword evidence="4 6" id="KW-0949">S-adenosyl-L-methionine</keyword>
<keyword evidence="3 6" id="KW-0808">Transferase</keyword>
<dbReference type="EMBL" id="FLLR01000034">
    <property type="protein sequence ID" value="SBO14473.1"/>
    <property type="molecule type" value="Genomic_DNA"/>
</dbReference>
<dbReference type="PROSITE" id="PS51689">
    <property type="entry name" value="SAM_RNA_A_N6_MT"/>
    <property type="match status" value="1"/>
</dbReference>
<dbReference type="PANTHER" id="PTHR11727:SF17">
    <property type="entry name" value="DIMETHYLADENOSINE TRANSFERASE 1, MITOCHONDRIAL"/>
    <property type="match status" value="1"/>
</dbReference>
<dbReference type="RefSeq" id="WP_060757991.1">
    <property type="nucleotide sequence ID" value="NZ_CCXQ01000145.1"/>
</dbReference>
<dbReference type="SUPFAM" id="SSF53335">
    <property type="entry name" value="S-adenosyl-L-methionine-dependent methyltransferases"/>
    <property type="match status" value="1"/>
</dbReference>
<feature type="binding site" evidence="6 7">
    <location>
        <position position="109"/>
    </location>
    <ligand>
        <name>S-adenosyl-L-methionine</name>
        <dbReference type="ChEBI" id="CHEBI:59789"/>
    </ligand>
</feature>
<dbReference type="InterPro" id="IPR029063">
    <property type="entry name" value="SAM-dependent_MTases_sf"/>
</dbReference>
<dbReference type="EMBL" id="CCXQ01000145">
    <property type="protein sequence ID" value="CEH11240.1"/>
    <property type="molecule type" value="Genomic_DNA"/>
</dbReference>
<evidence type="ECO:0000256" key="2">
    <source>
        <dbReference type="ARBA" id="ARBA00022603"/>
    </source>
</evidence>
<dbReference type="NCBIfam" id="TIGR00755">
    <property type="entry name" value="ksgA"/>
    <property type="match status" value="1"/>
</dbReference>
<evidence type="ECO:0000256" key="6">
    <source>
        <dbReference type="HAMAP-Rule" id="MF_00607"/>
    </source>
</evidence>
<comment type="function">
    <text evidence="6">Specifically dimethylates two adjacent adenosines (A1518 and A1519) in the loop of a conserved hairpin near the 3'-end of 16S rRNA in the 30S particle. May play a critical role in biogenesis of 30S subunits.</text>
</comment>
<evidence type="ECO:0000256" key="3">
    <source>
        <dbReference type="ARBA" id="ARBA00022679"/>
    </source>
</evidence>
<reference evidence="10" key="2">
    <citation type="submission" date="2016-03" db="EMBL/GenBank/DDBJ databases">
        <authorList>
            <person name="Loux V."/>
        </authorList>
    </citation>
    <scope>NUCLEOTIDE SEQUENCE</scope>
    <source>
        <strain evidence="10">C1</strain>
    </source>
</reference>
<dbReference type="InterPro" id="IPR020596">
    <property type="entry name" value="rRNA_Ade_Mease_Trfase_CS"/>
</dbReference>
<feature type="binding site" evidence="6 7">
    <location>
        <position position="17"/>
    </location>
    <ligand>
        <name>S-adenosyl-L-methionine</name>
        <dbReference type="ChEBI" id="CHEBI:59789"/>
    </ligand>
</feature>
<comment type="similarity">
    <text evidence="6">Belongs to the class I-like SAM-binding methyltransferase superfamily. rRNA adenine N(6)-methyltransferase family. RsmA subfamily.</text>
</comment>
<feature type="binding site" evidence="6 7">
    <location>
        <position position="42"/>
    </location>
    <ligand>
        <name>S-adenosyl-L-methionine</name>
        <dbReference type="ChEBI" id="CHEBI:59789"/>
    </ligand>
</feature>
<evidence type="ECO:0000313" key="9">
    <source>
        <dbReference type="EMBL" id="CEH11240.1"/>
    </source>
</evidence>
<feature type="domain" description="Ribosomal RNA adenine methylase transferase N-terminal" evidence="8">
    <location>
        <begin position="22"/>
        <end position="194"/>
    </location>
</feature>
<dbReference type="EC" id="2.1.1.182" evidence="6"/>
<dbReference type="GO" id="GO:0003723">
    <property type="term" value="F:RNA binding"/>
    <property type="evidence" value="ECO:0007669"/>
    <property type="project" value="UniProtKB-UniRule"/>
</dbReference>
<dbReference type="CDD" id="cd02440">
    <property type="entry name" value="AdoMet_MTases"/>
    <property type="match status" value="1"/>
</dbReference>
<dbReference type="InterPro" id="IPR020598">
    <property type="entry name" value="rRNA_Ade_methylase_Trfase_N"/>
</dbReference>
<feature type="binding site" evidence="6 7">
    <location>
        <position position="64"/>
    </location>
    <ligand>
        <name>S-adenosyl-L-methionine</name>
        <dbReference type="ChEBI" id="CHEBI:59789"/>
    </ligand>
</feature>
<evidence type="ECO:0000313" key="11">
    <source>
        <dbReference type="Proteomes" id="UP000055047"/>
    </source>
</evidence>
<dbReference type="Gene3D" id="1.10.8.100">
    <property type="entry name" value="Ribosomal RNA adenine dimethylase-like, domain 2"/>
    <property type="match status" value="1"/>
</dbReference>
<feature type="binding site" evidence="6 7">
    <location>
        <position position="89"/>
    </location>
    <ligand>
        <name>S-adenosyl-L-methionine</name>
        <dbReference type="ChEBI" id="CHEBI:59789"/>
    </ligand>
</feature>
<dbReference type="Gene3D" id="3.40.50.150">
    <property type="entry name" value="Vaccinia Virus protein VP39"/>
    <property type="match status" value="1"/>
</dbReference>